<dbReference type="RefSeq" id="WP_182936437.1">
    <property type="nucleotide sequence ID" value="NZ_AP021928.1"/>
</dbReference>
<evidence type="ECO:0000313" key="3">
    <source>
        <dbReference type="Proteomes" id="UP000515756"/>
    </source>
</evidence>
<name>A0A6S4TW40_AERCA</name>
<organism evidence="2 3">
    <name type="scientific">Aeromonas caviae</name>
    <name type="common">Aeromonas punctata</name>
    <dbReference type="NCBI Taxonomy" id="648"/>
    <lineage>
        <taxon>Bacteria</taxon>
        <taxon>Pseudomonadati</taxon>
        <taxon>Pseudomonadota</taxon>
        <taxon>Gammaproteobacteria</taxon>
        <taxon>Aeromonadales</taxon>
        <taxon>Aeromonadaceae</taxon>
        <taxon>Aeromonas</taxon>
    </lineage>
</organism>
<keyword evidence="2" id="KW-0614">Plasmid</keyword>
<gene>
    <name evidence="2" type="ORF">WP2W18E01_P11120</name>
</gene>
<dbReference type="AlphaFoldDB" id="A0A6S4TW40"/>
<keyword evidence="1" id="KW-0812">Transmembrane</keyword>
<sequence length="89" mass="9755">MTAIPFDTHKAIKGLQEAGIEAKQAEAMVNLFGEVYGNETATKTDLKLLHEDLKTDLAGIKTDLDWIKKFMFAVGLAVVIAALKYIFIG</sequence>
<geneLocation type="plasmid" evidence="2 3">
    <name>pWP2-W18-ESBL-01_1</name>
</geneLocation>
<keyword evidence="1" id="KW-0472">Membrane</keyword>
<dbReference type="Proteomes" id="UP000515756">
    <property type="component" value="Plasmid pWP2-W18-ESBL-01_1"/>
</dbReference>
<keyword evidence="1" id="KW-1133">Transmembrane helix</keyword>
<proteinExistence type="predicted"/>
<dbReference type="Gene3D" id="1.20.5.340">
    <property type="match status" value="1"/>
</dbReference>
<reference evidence="2 3" key="1">
    <citation type="submission" date="2019-12" db="EMBL/GenBank/DDBJ databases">
        <title>complete genome sequences of Aeromonas caviae str. WP2-W18-ESBL-01 isolated from wastewater treatment plant effluent.</title>
        <authorList>
            <person name="Sekizuka T."/>
            <person name="Itokawa K."/>
            <person name="Yatsu K."/>
            <person name="Inamine Y."/>
            <person name="Kuroda M."/>
        </authorList>
    </citation>
    <scope>NUCLEOTIDE SEQUENCE [LARGE SCALE GENOMIC DNA]</scope>
    <source>
        <strain evidence="2 3">WP2-W18-ESBL-01</strain>
        <plasmid evidence="2 3">pWP2-W18-ESBL-01_1</plasmid>
    </source>
</reference>
<dbReference type="EMBL" id="AP021928">
    <property type="protein sequence ID" value="BBQ32865.1"/>
    <property type="molecule type" value="Genomic_DNA"/>
</dbReference>
<evidence type="ECO:0000313" key="2">
    <source>
        <dbReference type="EMBL" id="BBQ32865.1"/>
    </source>
</evidence>
<evidence type="ECO:0008006" key="4">
    <source>
        <dbReference type="Google" id="ProtNLM"/>
    </source>
</evidence>
<evidence type="ECO:0000256" key="1">
    <source>
        <dbReference type="SAM" id="Phobius"/>
    </source>
</evidence>
<feature type="transmembrane region" description="Helical" evidence="1">
    <location>
        <begin position="70"/>
        <end position="88"/>
    </location>
</feature>
<protein>
    <recommendedName>
        <fullName evidence="4">DUF1640 domain-containing protein</fullName>
    </recommendedName>
</protein>
<accession>A0A6S4TW40</accession>